<dbReference type="InterPro" id="IPR002421">
    <property type="entry name" value="5-3_exonuclease"/>
</dbReference>
<dbReference type="Gene3D" id="1.10.150.20">
    <property type="entry name" value="5' to 3' exonuclease, C-terminal subdomain"/>
    <property type="match status" value="1"/>
</dbReference>
<dbReference type="SUPFAM" id="SSF88723">
    <property type="entry name" value="PIN domain-like"/>
    <property type="match status" value="1"/>
</dbReference>
<dbReference type="InterPro" id="IPR029060">
    <property type="entry name" value="PIN-like_dom_sf"/>
</dbReference>
<protein>
    <submittedName>
        <fullName evidence="4">RNaseH ribonuclease</fullName>
    </submittedName>
</protein>
<gene>
    <name evidence="4" type="ORF">PC5_00149</name>
</gene>
<dbReference type="GO" id="GO:0008409">
    <property type="term" value="F:5'-3' exonuclease activity"/>
    <property type="evidence" value="ECO:0007669"/>
    <property type="project" value="InterPro"/>
</dbReference>
<dbReference type="Pfam" id="PF09293">
    <property type="entry name" value="RNaseH_C"/>
    <property type="match status" value="1"/>
</dbReference>
<dbReference type="InterPro" id="IPR036276">
    <property type="entry name" value="T4_RNaseH_C"/>
</dbReference>
<proteinExistence type="predicted"/>
<dbReference type="InterPro" id="IPR038969">
    <property type="entry name" value="FEN"/>
</dbReference>
<evidence type="ECO:0000256" key="1">
    <source>
        <dbReference type="ARBA" id="ARBA00022722"/>
    </source>
</evidence>
<evidence type="ECO:0000313" key="5">
    <source>
        <dbReference type="Proteomes" id="UP000221511"/>
    </source>
</evidence>
<dbReference type="PANTHER" id="PTHR42646">
    <property type="entry name" value="FLAP ENDONUCLEASE XNI"/>
    <property type="match status" value="1"/>
</dbReference>
<keyword evidence="1" id="KW-0540">Nuclease</keyword>
<dbReference type="GO" id="GO:0003677">
    <property type="term" value="F:DNA binding"/>
    <property type="evidence" value="ECO:0007669"/>
    <property type="project" value="InterPro"/>
</dbReference>
<dbReference type="SUPFAM" id="SSF47807">
    <property type="entry name" value="5' to 3' exonuclease, C-terminal subdomain"/>
    <property type="match status" value="1"/>
</dbReference>
<dbReference type="SMART" id="SM00475">
    <property type="entry name" value="53EXOc"/>
    <property type="match status" value="1"/>
</dbReference>
<dbReference type="Pfam" id="PF02739">
    <property type="entry name" value="5_3_exonuc_N"/>
    <property type="match status" value="1"/>
</dbReference>
<accession>A0A1B0XVU7</accession>
<dbReference type="InterPro" id="IPR020046">
    <property type="entry name" value="5-3_exonucl_a-hlix_arch_N"/>
</dbReference>
<dbReference type="GO" id="GO:0017108">
    <property type="term" value="F:5'-flap endonuclease activity"/>
    <property type="evidence" value="ECO:0007669"/>
    <property type="project" value="InterPro"/>
</dbReference>
<dbReference type="PANTHER" id="PTHR42646:SF2">
    <property type="entry name" value="5'-3' EXONUCLEASE FAMILY PROTEIN"/>
    <property type="match status" value="1"/>
</dbReference>
<dbReference type="Proteomes" id="UP000221511">
    <property type="component" value="Segment"/>
</dbReference>
<dbReference type="Gene3D" id="3.40.50.1010">
    <property type="entry name" value="5'-nuclease"/>
    <property type="match status" value="1"/>
</dbReference>
<evidence type="ECO:0000313" key="4">
    <source>
        <dbReference type="EMBL" id="ANH51268.1"/>
    </source>
</evidence>
<name>A0A1B0XVU7_9CAUD</name>
<evidence type="ECO:0000259" key="3">
    <source>
        <dbReference type="SMART" id="SM00475"/>
    </source>
</evidence>
<dbReference type="EMBL" id="KX229736">
    <property type="protein sequence ID" value="ANH51268.1"/>
    <property type="molecule type" value="Genomic_DNA"/>
</dbReference>
<keyword evidence="5" id="KW-1185">Reference proteome</keyword>
<reference evidence="4 5" key="1">
    <citation type="submission" date="2016-05" db="EMBL/GenBank/DDBJ databases">
        <title>Campylobacter bacteriophages isolated in Slovenia.</title>
        <authorList>
            <person name="Janez N."/>
            <person name="Peterka M."/>
            <person name="Accetto T."/>
        </authorList>
    </citation>
    <scope>NUCLEOTIDE SEQUENCE [LARGE SCALE GENOMIC DNA]</scope>
</reference>
<feature type="domain" description="5'-3' exonuclease" evidence="3">
    <location>
        <begin position="1"/>
        <end position="248"/>
    </location>
</feature>
<dbReference type="InterPro" id="IPR036279">
    <property type="entry name" value="5-3_exonuclease_C_sf"/>
</dbReference>
<evidence type="ECO:0000256" key="2">
    <source>
        <dbReference type="ARBA" id="ARBA00022801"/>
    </source>
</evidence>
<organism evidence="4 5">
    <name type="scientific">Campylobacter phage PC5</name>
    <dbReference type="NCBI Taxonomy" id="1541690"/>
    <lineage>
        <taxon>Viruses</taxon>
        <taxon>Duplodnaviria</taxon>
        <taxon>Heunggongvirae</taxon>
        <taxon>Uroviricota</taxon>
        <taxon>Caudoviricetes</taxon>
        <taxon>Connertonviridae</taxon>
        <taxon>Fletchervirus</taxon>
        <taxon>Fletchervirus PC5</taxon>
    </lineage>
</organism>
<dbReference type="GO" id="GO:0033567">
    <property type="term" value="P:DNA replication, Okazaki fragment processing"/>
    <property type="evidence" value="ECO:0007669"/>
    <property type="project" value="InterPro"/>
</dbReference>
<keyword evidence="2" id="KW-0378">Hydrolase</keyword>
<sequence>MVLIDFMHLAFKSLYVAVGKDMYSKQKLSFEKYHGMFVHLVFNYLKLVQTEYARDYGNEIVLALEGSNSWRKSYYPEYKTNRKLSDVFDWENEVFPAVNEIIDVIKKSLPYKVLRVKGAEGDDIIAVLANHTAKPVLVVSEDKDFMQLLINKHITLFKPIKKEFFRNIEESEITKTLTMHILLGDKADNIPSIMEGTTFTPDFIKFLENNGIFETDVNNFNKLEISKTLYNLYSKQSEKSPFKPAYFGEVGAKKFLENLNENLEKNKLVYDNFIRNKTLIDFREIPDNIKESIIEQYNLEKPIIDLNNLLKFFLKYNCKKHSDSIASFNSNMGTSLFDDWM</sequence>